<keyword evidence="2" id="KW-1185">Reference proteome</keyword>
<dbReference type="Proteomes" id="UP000007394">
    <property type="component" value="Chromosome"/>
</dbReference>
<gene>
    <name evidence="1" type="ordered locus">IALB_3119</name>
</gene>
<reference evidence="1 2" key="1">
    <citation type="journal article" date="2012" name="Front. Microbiol.">
        <title>Complete genome of Ignavibacterium album, a metabolically versatile, flagellated, facultative anaerobe from the phylum Chlorobi.</title>
        <authorList>
            <person name="Liu Z."/>
            <person name="Frigaard N.-U."/>
            <person name="Vogl K."/>
            <person name="Iino T."/>
            <person name="Ohkuma M."/>
            <person name="Overmann J."/>
            <person name="Bryant D.A."/>
        </authorList>
    </citation>
    <scope>NUCLEOTIDE SEQUENCE [LARGE SCALE GENOMIC DNA]</scope>
    <source>
        <strain evidence="2">DSM 19864 / JCM 16511 / NBRC 101810 / Mat9-16</strain>
    </source>
</reference>
<name>I0APB5_IGNAJ</name>
<dbReference type="KEGG" id="ial:IALB_3119"/>
<accession>I0APB5</accession>
<evidence type="ECO:0000313" key="2">
    <source>
        <dbReference type="Proteomes" id="UP000007394"/>
    </source>
</evidence>
<dbReference type="EMBL" id="CP003418">
    <property type="protein sequence ID" value="AFH50822.1"/>
    <property type="molecule type" value="Genomic_DNA"/>
</dbReference>
<sequence>MSQYTPNFFWTFNCSPGPNDYDYNANWENISVQRNNLQYVKVTLHHWNEIDGWKTISRIYVPPNAPTSDPFNFNPQLGSGFCKSSSCNHQMYFRKRYKFNTVLEVVYGGNGQQIVIDEFFFDSDVISNNLRYYKDDPLFQDLHNC</sequence>
<dbReference type="HOGENOM" id="CLU_1784267_0_0_10"/>
<dbReference type="AlphaFoldDB" id="I0APB5"/>
<dbReference type="STRING" id="945713.IALB_3119"/>
<proteinExistence type="predicted"/>
<protein>
    <submittedName>
        <fullName evidence="1">Uncharacterized protein</fullName>
    </submittedName>
</protein>
<evidence type="ECO:0000313" key="1">
    <source>
        <dbReference type="EMBL" id="AFH50822.1"/>
    </source>
</evidence>
<dbReference type="RefSeq" id="WP_014561958.1">
    <property type="nucleotide sequence ID" value="NC_017464.1"/>
</dbReference>
<organism evidence="1 2">
    <name type="scientific">Ignavibacterium album (strain DSM 19864 / JCM 16511 / NBRC 101810 / Mat9-16)</name>
    <dbReference type="NCBI Taxonomy" id="945713"/>
    <lineage>
        <taxon>Bacteria</taxon>
        <taxon>Pseudomonadati</taxon>
        <taxon>Ignavibacteriota</taxon>
        <taxon>Ignavibacteria</taxon>
        <taxon>Ignavibacteriales</taxon>
        <taxon>Ignavibacteriaceae</taxon>
        <taxon>Ignavibacterium</taxon>
    </lineage>
</organism>